<comment type="subcellular location">
    <subcellularLocation>
        <location evidence="1 9">Cell membrane</location>
        <topology evidence="1 9">Multi-pass membrane protein</topology>
    </subcellularLocation>
</comment>
<dbReference type="Pfam" id="PF03186">
    <property type="entry name" value="CobD_Cbib"/>
    <property type="match status" value="1"/>
</dbReference>
<evidence type="ECO:0000313" key="10">
    <source>
        <dbReference type="EMBL" id="GAA6130273.1"/>
    </source>
</evidence>
<feature type="transmembrane region" description="Helical" evidence="9">
    <location>
        <begin position="51"/>
        <end position="69"/>
    </location>
</feature>
<comment type="similarity">
    <text evidence="3 9">Belongs to the CobD/CbiB family.</text>
</comment>
<proteinExistence type="inferred from homology"/>
<dbReference type="InterPro" id="IPR004485">
    <property type="entry name" value="Cobalamin_biosynth_CobD/CbiB"/>
</dbReference>
<dbReference type="RefSeq" id="WP_353386395.1">
    <property type="nucleotide sequence ID" value="NZ_BAABWD010000001.1"/>
</dbReference>
<evidence type="ECO:0000256" key="4">
    <source>
        <dbReference type="ARBA" id="ARBA00022475"/>
    </source>
</evidence>
<comment type="pathway">
    <text evidence="2 9">Cofactor biosynthesis; adenosylcobalamin biosynthesis.</text>
</comment>
<keyword evidence="5 9" id="KW-0169">Cobalamin biosynthesis</keyword>
<dbReference type="PANTHER" id="PTHR34308">
    <property type="entry name" value="COBALAMIN BIOSYNTHESIS PROTEIN CBIB"/>
    <property type="match status" value="1"/>
</dbReference>
<sequence length="302" mass="33157">MTGLLPAALLAALLDRLLGEPSRWHPLVGFGRWAQYLEQRLNRHNSILRGALAWALAVLPFTVLAYWLASWPVLGWVFAVLCLYVCLGGQSLTAHARPIAKALQRKNLPLAREWVGRIVSRDTRQLSEEGIAKATVESVLENGSDALFAALFWFLLLGAPGVVLYRLSNTLDAMWGYRTPRFLLFGRVAARMDDVLNYLPARLVALSYCLCGDAGSGWRSWRTQAAAWDSPNAGPVMAAGAGALQLQLGGAAVYHGESVTRPTLGLGAAPRAQDILRALQLVRRSLRVWLLLILLVWIFSHA</sequence>
<dbReference type="PANTHER" id="PTHR34308:SF1">
    <property type="entry name" value="COBALAMIN BIOSYNTHESIS PROTEIN CBIB"/>
    <property type="match status" value="1"/>
</dbReference>
<evidence type="ECO:0000256" key="1">
    <source>
        <dbReference type="ARBA" id="ARBA00004651"/>
    </source>
</evidence>
<comment type="caution">
    <text evidence="10">The sequence shown here is derived from an EMBL/GenBank/DDBJ whole genome shotgun (WGS) entry which is preliminary data.</text>
</comment>
<dbReference type="NCBIfam" id="TIGR00380">
    <property type="entry name" value="cobal_cbiB"/>
    <property type="match status" value="1"/>
</dbReference>
<feature type="transmembrane region" description="Helical" evidence="9">
    <location>
        <begin position="146"/>
        <end position="165"/>
    </location>
</feature>
<dbReference type="EMBL" id="BAABWD010000001">
    <property type="protein sequence ID" value="GAA6130273.1"/>
    <property type="molecule type" value="Genomic_DNA"/>
</dbReference>
<dbReference type="Proteomes" id="UP001486808">
    <property type="component" value="Unassembled WGS sequence"/>
</dbReference>
<evidence type="ECO:0000256" key="3">
    <source>
        <dbReference type="ARBA" id="ARBA00006263"/>
    </source>
</evidence>
<dbReference type="HAMAP" id="MF_00024">
    <property type="entry name" value="CobD_CbiB"/>
    <property type="match status" value="1"/>
</dbReference>
<name>A0ABP9ZLD1_9GAMM</name>
<keyword evidence="6 9" id="KW-0812">Transmembrane</keyword>
<gene>
    <name evidence="10" type="primary">cbiB</name>
    <name evidence="9" type="synonym">cobD</name>
    <name evidence="10" type="ORF">NBRC116187_06330</name>
</gene>
<protein>
    <recommendedName>
        <fullName evidence="9">Cobalamin biosynthesis protein CobD</fullName>
    </recommendedName>
</protein>
<keyword evidence="8 9" id="KW-0472">Membrane</keyword>
<comment type="caution">
    <text evidence="9">Lacks conserved residue(s) required for the propagation of feature annotation.</text>
</comment>
<evidence type="ECO:0000256" key="8">
    <source>
        <dbReference type="ARBA" id="ARBA00023136"/>
    </source>
</evidence>
<keyword evidence="7 9" id="KW-1133">Transmembrane helix</keyword>
<keyword evidence="11" id="KW-1185">Reference proteome</keyword>
<evidence type="ECO:0000256" key="5">
    <source>
        <dbReference type="ARBA" id="ARBA00022573"/>
    </source>
</evidence>
<evidence type="ECO:0000256" key="6">
    <source>
        <dbReference type="ARBA" id="ARBA00022692"/>
    </source>
</evidence>
<feature type="transmembrane region" description="Helical" evidence="9">
    <location>
        <begin position="76"/>
        <end position="96"/>
    </location>
</feature>
<evidence type="ECO:0000256" key="7">
    <source>
        <dbReference type="ARBA" id="ARBA00022989"/>
    </source>
</evidence>
<evidence type="ECO:0000256" key="2">
    <source>
        <dbReference type="ARBA" id="ARBA00004953"/>
    </source>
</evidence>
<evidence type="ECO:0000256" key="9">
    <source>
        <dbReference type="HAMAP-Rule" id="MF_00024"/>
    </source>
</evidence>
<keyword evidence="4 9" id="KW-1003">Cell membrane</keyword>
<organism evidence="10 11">
    <name type="scientific">Halopseudomonas sabulinigri</name>
    <dbReference type="NCBI Taxonomy" id="472181"/>
    <lineage>
        <taxon>Bacteria</taxon>
        <taxon>Pseudomonadati</taxon>
        <taxon>Pseudomonadota</taxon>
        <taxon>Gammaproteobacteria</taxon>
        <taxon>Pseudomonadales</taxon>
        <taxon>Pseudomonadaceae</taxon>
        <taxon>Halopseudomonas</taxon>
    </lineage>
</organism>
<comment type="function">
    <text evidence="9">Converts cobyric acid to cobinamide by the addition of aminopropanol on the F carboxylic group.</text>
</comment>
<evidence type="ECO:0000313" key="11">
    <source>
        <dbReference type="Proteomes" id="UP001486808"/>
    </source>
</evidence>
<feature type="transmembrane region" description="Helical" evidence="9">
    <location>
        <begin position="281"/>
        <end position="300"/>
    </location>
</feature>
<accession>A0ABP9ZLD1</accession>
<reference evidence="10 11" key="1">
    <citation type="submission" date="2024-04" db="EMBL/GenBank/DDBJ databases">
        <title>Draft genome sequence of Halopseudomonas sabulinigri NBRC 116187.</title>
        <authorList>
            <person name="Miyakawa T."/>
            <person name="Kusuya Y."/>
            <person name="Miura T."/>
        </authorList>
    </citation>
    <scope>NUCLEOTIDE SEQUENCE [LARGE SCALE GENOMIC DNA]</scope>
    <source>
        <strain evidence="10 11">4NH20-0042</strain>
    </source>
</reference>